<dbReference type="Proteomes" id="UP000037460">
    <property type="component" value="Unassembled WGS sequence"/>
</dbReference>
<reference evidence="4" key="1">
    <citation type="journal article" date="2015" name="PLoS Genet.">
        <title>Genome Sequence and Transcriptome Analyses of Chrysochromulina tobin: Metabolic Tools for Enhanced Algal Fitness in the Prominent Order Prymnesiales (Haptophyceae).</title>
        <authorList>
            <person name="Hovde B.T."/>
            <person name="Deodato C.R."/>
            <person name="Hunsperger H.M."/>
            <person name="Ryken S.A."/>
            <person name="Yost W."/>
            <person name="Jha R.K."/>
            <person name="Patterson J."/>
            <person name="Monnat R.J. Jr."/>
            <person name="Barlow S.B."/>
            <person name="Starkenburg S.R."/>
            <person name="Cattolico R.A."/>
        </authorList>
    </citation>
    <scope>NUCLEOTIDE SEQUENCE</scope>
    <source>
        <strain evidence="4">CCMP291</strain>
    </source>
</reference>
<protein>
    <submittedName>
        <fullName evidence="3">Uncharacterized protein</fullName>
    </submittedName>
</protein>
<feature type="coiled-coil region" evidence="1">
    <location>
        <begin position="96"/>
        <end position="277"/>
    </location>
</feature>
<evidence type="ECO:0000256" key="1">
    <source>
        <dbReference type="SAM" id="Coils"/>
    </source>
</evidence>
<feature type="region of interest" description="Disordered" evidence="2">
    <location>
        <begin position="513"/>
        <end position="570"/>
    </location>
</feature>
<name>A0A0M0J7H5_9EUKA</name>
<dbReference type="OrthoDB" id="412876at2759"/>
<gene>
    <name evidence="3" type="ORF">Ctob_006360</name>
</gene>
<dbReference type="AlphaFoldDB" id="A0A0M0J7H5"/>
<evidence type="ECO:0000313" key="4">
    <source>
        <dbReference type="Proteomes" id="UP000037460"/>
    </source>
</evidence>
<feature type="compositionally biased region" description="Pro residues" evidence="2">
    <location>
        <begin position="549"/>
        <end position="563"/>
    </location>
</feature>
<organism evidence="3 4">
    <name type="scientific">Chrysochromulina tobinii</name>
    <dbReference type="NCBI Taxonomy" id="1460289"/>
    <lineage>
        <taxon>Eukaryota</taxon>
        <taxon>Haptista</taxon>
        <taxon>Haptophyta</taxon>
        <taxon>Prymnesiophyceae</taxon>
        <taxon>Prymnesiales</taxon>
        <taxon>Chrysochromulinaceae</taxon>
        <taxon>Chrysochromulina</taxon>
    </lineage>
</organism>
<dbReference type="InterPro" id="IPR029063">
    <property type="entry name" value="SAM-dependent_MTases_sf"/>
</dbReference>
<proteinExistence type="predicted"/>
<comment type="caution">
    <text evidence="3">The sequence shown here is derived from an EMBL/GenBank/DDBJ whole genome shotgun (WGS) entry which is preliminary data.</text>
</comment>
<evidence type="ECO:0000313" key="3">
    <source>
        <dbReference type="EMBL" id="KOO22307.1"/>
    </source>
</evidence>
<dbReference type="Gene3D" id="3.40.50.150">
    <property type="entry name" value="Vaccinia Virus protein VP39"/>
    <property type="match status" value="1"/>
</dbReference>
<feature type="compositionally biased region" description="Gly residues" evidence="2">
    <location>
        <begin position="484"/>
        <end position="493"/>
    </location>
</feature>
<accession>A0A0M0J7H5</accession>
<feature type="region of interest" description="Disordered" evidence="2">
    <location>
        <begin position="473"/>
        <end position="501"/>
    </location>
</feature>
<dbReference type="EMBL" id="JWZX01003289">
    <property type="protein sequence ID" value="KOO22307.1"/>
    <property type="molecule type" value="Genomic_DNA"/>
</dbReference>
<sequence>MASLATTVVSQNKLDHAIRVLNRHSSNVDLVEPATHVDPWERKAELLVFEILGTDPLCEGLLPALRDARARLLRPDAVVIPCGLEVHAVVVQSEDLMRLNAADEAVEAKLKDLETEEAELEMKLVETRAALRRKVAEKDERMAAKEAALEKMVAEKEQQLAETQADLKQKVVEKEKELAEAQAALYTKFEESQAGLERAVAEKEAELKAARVEFSKQVAYQERQLAAAQEELSAAQGALEEKMKDKETQVAALKTSLEALEQEKAATLSALEQEKAEAAAMKAAANQPIDVTDIKDPKIQIIGGLVAVAAVQLALLSSDKRSPLTIDDLVEPPQPPRNLRGVPGYGAPMPMPGDRSDTLSGSAARPAYGPGYGAPMSLPGDRARRDTATFRQGGSGGGYAMPMPGERARRDTALRQGSGGGYRAPTDYNGAPNRNLAPFSLNEPVARPIERDPPRRVGRFSDYSAYVAQLARGGSGAQSPSGYGAQGPYGYGDGAPEPKRDAPTILFDEMRQFAESLSRDGSPAREGRMYGEQAYANPFEGRDGMVTPRYPPSRSPVGPPQRPGPNGLGY</sequence>
<evidence type="ECO:0000256" key="2">
    <source>
        <dbReference type="SAM" id="MobiDB-lite"/>
    </source>
</evidence>
<feature type="region of interest" description="Disordered" evidence="2">
    <location>
        <begin position="413"/>
        <end position="456"/>
    </location>
</feature>
<keyword evidence="1" id="KW-0175">Coiled coil</keyword>
<keyword evidence="4" id="KW-1185">Reference proteome</keyword>